<dbReference type="InterPro" id="IPR050300">
    <property type="entry name" value="GDXG_lipolytic_enzyme"/>
</dbReference>
<name>A0A9W8LSY9_9FUNG</name>
<protein>
    <recommendedName>
        <fullName evidence="2">Alpha/beta hydrolase fold-3 domain-containing protein</fullName>
    </recommendedName>
</protein>
<gene>
    <name evidence="3" type="ORF">H4R20_001745</name>
</gene>
<dbReference type="EMBL" id="JANBUO010000205">
    <property type="protein sequence ID" value="KAJ2806287.1"/>
    <property type="molecule type" value="Genomic_DNA"/>
</dbReference>
<dbReference type="PANTHER" id="PTHR48081:SF8">
    <property type="entry name" value="ALPHA_BETA HYDROLASE FOLD-3 DOMAIN-CONTAINING PROTEIN-RELATED"/>
    <property type="match status" value="1"/>
</dbReference>
<evidence type="ECO:0000259" key="2">
    <source>
        <dbReference type="Pfam" id="PF07859"/>
    </source>
</evidence>
<dbReference type="OrthoDB" id="408631at2759"/>
<dbReference type="GO" id="GO:0016787">
    <property type="term" value="F:hydrolase activity"/>
    <property type="evidence" value="ECO:0007669"/>
    <property type="project" value="UniProtKB-KW"/>
</dbReference>
<evidence type="ECO:0000313" key="4">
    <source>
        <dbReference type="Proteomes" id="UP001140094"/>
    </source>
</evidence>
<sequence>MASKAVTDILTGKLSMMAGVGDDEPTKEEAAAAIYIGHQQLKDIYEKGVAEVVPSISTPEIPPTVGNFREFQYEMDKKQEPYCVDEEWIQIKLEELYKQDKAGELNGGHGMVVASSASLGTAGDMLADSPTAPGERIVLYMCGGGFISSDIPQLRWHYMRVSAETGQRVFVPKYSVAPDHVFPRALHDTYTAYLHLLGRGFRASDITIVAVSAGANIGMAMVRLLEMHQKPPPAGVVLISPSLDLTLSFDSWKRNQDVCVLHYHPLESPHSMPRVYLGPVEENTEFAKLLAHPLMSPLFGNCANLPPIQIQIGQDDVLIDEATELARRIEEARGPESGHVELIAYPGMNHYTVLRGKTQLNKVYGSMRRFIGFSQQIQE</sequence>
<keyword evidence="4" id="KW-1185">Reference proteome</keyword>
<feature type="non-terminal residue" evidence="3">
    <location>
        <position position="1"/>
    </location>
</feature>
<dbReference type="Proteomes" id="UP001140094">
    <property type="component" value="Unassembled WGS sequence"/>
</dbReference>
<dbReference type="Pfam" id="PF07859">
    <property type="entry name" value="Abhydrolase_3"/>
    <property type="match status" value="1"/>
</dbReference>
<comment type="caution">
    <text evidence="3">The sequence shown here is derived from an EMBL/GenBank/DDBJ whole genome shotgun (WGS) entry which is preliminary data.</text>
</comment>
<reference evidence="3" key="1">
    <citation type="submission" date="2022-07" db="EMBL/GenBank/DDBJ databases">
        <title>Phylogenomic reconstructions and comparative analyses of Kickxellomycotina fungi.</title>
        <authorList>
            <person name="Reynolds N.K."/>
            <person name="Stajich J.E."/>
            <person name="Barry K."/>
            <person name="Grigoriev I.V."/>
            <person name="Crous P."/>
            <person name="Smith M.E."/>
        </authorList>
    </citation>
    <scope>NUCLEOTIDE SEQUENCE</scope>
    <source>
        <strain evidence="3">NRRL 1565</strain>
    </source>
</reference>
<dbReference type="AlphaFoldDB" id="A0A9W8LSY9"/>
<dbReference type="SUPFAM" id="SSF53474">
    <property type="entry name" value="alpha/beta-Hydrolases"/>
    <property type="match status" value="1"/>
</dbReference>
<dbReference type="InterPro" id="IPR029058">
    <property type="entry name" value="AB_hydrolase_fold"/>
</dbReference>
<dbReference type="InterPro" id="IPR013094">
    <property type="entry name" value="AB_hydrolase_3"/>
</dbReference>
<dbReference type="Gene3D" id="3.40.50.1820">
    <property type="entry name" value="alpha/beta hydrolase"/>
    <property type="match status" value="1"/>
</dbReference>
<accession>A0A9W8LSY9</accession>
<evidence type="ECO:0000313" key="3">
    <source>
        <dbReference type="EMBL" id="KAJ2806287.1"/>
    </source>
</evidence>
<proteinExistence type="predicted"/>
<feature type="domain" description="Alpha/beta hydrolase fold-3" evidence="2">
    <location>
        <begin position="138"/>
        <end position="351"/>
    </location>
</feature>
<evidence type="ECO:0000256" key="1">
    <source>
        <dbReference type="ARBA" id="ARBA00022801"/>
    </source>
</evidence>
<keyword evidence="1" id="KW-0378">Hydrolase</keyword>
<dbReference type="PANTHER" id="PTHR48081">
    <property type="entry name" value="AB HYDROLASE SUPERFAMILY PROTEIN C4A8.06C"/>
    <property type="match status" value="1"/>
</dbReference>
<organism evidence="3 4">
    <name type="scientific">Coemansia guatemalensis</name>
    <dbReference type="NCBI Taxonomy" id="2761395"/>
    <lineage>
        <taxon>Eukaryota</taxon>
        <taxon>Fungi</taxon>
        <taxon>Fungi incertae sedis</taxon>
        <taxon>Zoopagomycota</taxon>
        <taxon>Kickxellomycotina</taxon>
        <taxon>Kickxellomycetes</taxon>
        <taxon>Kickxellales</taxon>
        <taxon>Kickxellaceae</taxon>
        <taxon>Coemansia</taxon>
    </lineage>
</organism>